<gene>
    <name evidence="2" type="ORF">SYNPS1DRAFT_21559</name>
</gene>
<name>A0A4P9Z2X3_9FUNG</name>
<feature type="transmembrane region" description="Helical" evidence="1">
    <location>
        <begin position="89"/>
        <end position="114"/>
    </location>
</feature>
<dbReference type="AlphaFoldDB" id="A0A4P9Z2X3"/>
<sequence length="270" mass="30202">MPFDGGATHLGTEWTKNATRILGIPLHSLGELLLPDYIMEAADDQQLLRERLSGTYRQLLLNLLAGHLFAYNCWLAVKMLATHRRSVPGWLCLLPAALGMAAGIVAALSVFPVGLSCRRISWYVGFAMVMAIICNSAIVLQKAYLVLYRQRWVLFVGTLLLLPQLGFMYVAWMLSPVTVAADTGCVVNYAPFLPWFWFGSTAPINLLFMGIFSHVAYKQYRRYGSDAWRKLARDGIQTMCLVVLCNIVCACGMVLQLGGKFSEMFFLVDW</sequence>
<feature type="transmembrane region" description="Helical" evidence="1">
    <location>
        <begin position="59"/>
        <end position="77"/>
    </location>
</feature>
<feature type="transmembrane region" description="Helical" evidence="1">
    <location>
        <begin position="152"/>
        <end position="175"/>
    </location>
</feature>
<proteinExistence type="predicted"/>
<protein>
    <submittedName>
        <fullName evidence="2">Uncharacterized protein</fullName>
    </submittedName>
</protein>
<reference evidence="3" key="1">
    <citation type="journal article" date="2018" name="Nat. Microbiol.">
        <title>Leveraging single-cell genomics to expand the fungal tree of life.</title>
        <authorList>
            <person name="Ahrendt S.R."/>
            <person name="Quandt C.A."/>
            <person name="Ciobanu D."/>
            <person name="Clum A."/>
            <person name="Salamov A."/>
            <person name="Andreopoulos B."/>
            <person name="Cheng J.F."/>
            <person name="Woyke T."/>
            <person name="Pelin A."/>
            <person name="Henrissat B."/>
            <person name="Reynolds N.K."/>
            <person name="Benny G.L."/>
            <person name="Smith M.E."/>
            <person name="James T.Y."/>
            <person name="Grigoriev I.V."/>
        </authorList>
    </citation>
    <scope>NUCLEOTIDE SEQUENCE [LARGE SCALE GENOMIC DNA]</scope>
    <source>
        <strain evidence="3">Benny S71-1</strain>
    </source>
</reference>
<accession>A0A4P9Z2X3</accession>
<feature type="transmembrane region" description="Helical" evidence="1">
    <location>
        <begin position="195"/>
        <end position="217"/>
    </location>
</feature>
<organism evidence="2 3">
    <name type="scientific">Syncephalis pseudoplumigaleata</name>
    <dbReference type="NCBI Taxonomy" id="1712513"/>
    <lineage>
        <taxon>Eukaryota</taxon>
        <taxon>Fungi</taxon>
        <taxon>Fungi incertae sedis</taxon>
        <taxon>Zoopagomycota</taxon>
        <taxon>Zoopagomycotina</taxon>
        <taxon>Zoopagomycetes</taxon>
        <taxon>Zoopagales</taxon>
        <taxon>Piptocephalidaceae</taxon>
        <taxon>Syncephalis</taxon>
    </lineage>
</organism>
<keyword evidence="1" id="KW-1133">Transmembrane helix</keyword>
<evidence type="ECO:0000313" key="3">
    <source>
        <dbReference type="Proteomes" id="UP000278143"/>
    </source>
</evidence>
<feature type="transmembrane region" description="Helical" evidence="1">
    <location>
        <begin position="238"/>
        <end position="258"/>
    </location>
</feature>
<evidence type="ECO:0000313" key="2">
    <source>
        <dbReference type="EMBL" id="RKP26735.1"/>
    </source>
</evidence>
<keyword evidence="1" id="KW-0812">Transmembrane</keyword>
<evidence type="ECO:0000256" key="1">
    <source>
        <dbReference type="SAM" id="Phobius"/>
    </source>
</evidence>
<keyword evidence="3" id="KW-1185">Reference proteome</keyword>
<keyword evidence="1" id="KW-0472">Membrane</keyword>
<dbReference type="Proteomes" id="UP000278143">
    <property type="component" value="Unassembled WGS sequence"/>
</dbReference>
<dbReference type="OrthoDB" id="5573378at2759"/>
<dbReference type="EMBL" id="KZ989346">
    <property type="protein sequence ID" value="RKP26735.1"/>
    <property type="molecule type" value="Genomic_DNA"/>
</dbReference>
<feature type="transmembrane region" description="Helical" evidence="1">
    <location>
        <begin position="120"/>
        <end position="140"/>
    </location>
</feature>